<evidence type="ECO:0000313" key="2">
    <source>
        <dbReference type="EMBL" id="AEU35866.1"/>
    </source>
</evidence>
<name>G8P1P1_GRAMM</name>
<accession>G8P1P1</accession>
<evidence type="ECO:0000256" key="1">
    <source>
        <dbReference type="SAM" id="Phobius"/>
    </source>
</evidence>
<gene>
    <name evidence="2" type="ordered locus">AciX8_1525</name>
</gene>
<keyword evidence="3" id="KW-1185">Reference proteome</keyword>
<dbReference type="EMBL" id="CP003130">
    <property type="protein sequence ID" value="AEU35866.1"/>
    <property type="molecule type" value="Genomic_DNA"/>
</dbReference>
<feature type="transmembrane region" description="Helical" evidence="1">
    <location>
        <begin position="12"/>
        <end position="37"/>
    </location>
</feature>
<keyword evidence="1" id="KW-1133">Transmembrane helix</keyword>
<evidence type="ECO:0000313" key="3">
    <source>
        <dbReference type="Proteomes" id="UP000007113"/>
    </source>
</evidence>
<dbReference type="HOGENOM" id="CLU_2990340_0_0_0"/>
<dbReference type="Proteomes" id="UP000007113">
    <property type="component" value="Chromosome"/>
</dbReference>
<sequence>MAEGTGRGESLSIWFFVGGLTLLYGLVLMPYGAWAWFTHQRRPQCSISFIPPFGGGF</sequence>
<keyword evidence="1" id="KW-0472">Membrane</keyword>
<keyword evidence="1" id="KW-0812">Transmembrane</keyword>
<organism evidence="2 3">
    <name type="scientific">Granulicella mallensis (strain ATCC BAA-1857 / DSM 23137 / MP5ACTX8)</name>
    <dbReference type="NCBI Taxonomy" id="682795"/>
    <lineage>
        <taxon>Bacteria</taxon>
        <taxon>Pseudomonadati</taxon>
        <taxon>Acidobacteriota</taxon>
        <taxon>Terriglobia</taxon>
        <taxon>Terriglobales</taxon>
        <taxon>Acidobacteriaceae</taxon>
        <taxon>Granulicella</taxon>
    </lineage>
</organism>
<dbReference type="AlphaFoldDB" id="G8P1P1"/>
<dbReference type="KEGG" id="gma:AciX8_1525"/>
<protein>
    <submittedName>
        <fullName evidence="2">Uncharacterized protein</fullName>
    </submittedName>
</protein>
<reference evidence="2 3" key="1">
    <citation type="submission" date="2011-11" db="EMBL/GenBank/DDBJ databases">
        <title>Complete sequence of Granulicella mallensis MP5ACTX8.</title>
        <authorList>
            <consortium name="US DOE Joint Genome Institute"/>
            <person name="Lucas S."/>
            <person name="Copeland A."/>
            <person name="Lapidus A."/>
            <person name="Cheng J.-F."/>
            <person name="Goodwin L."/>
            <person name="Pitluck S."/>
            <person name="Peters L."/>
            <person name="Lu M."/>
            <person name="Detter J.C."/>
            <person name="Han C."/>
            <person name="Tapia R."/>
            <person name="Land M."/>
            <person name="Hauser L."/>
            <person name="Kyrpides N."/>
            <person name="Ivanova N."/>
            <person name="Mikhailova N."/>
            <person name="Pagani I."/>
            <person name="Rawat S."/>
            <person name="Mannisto M."/>
            <person name="Haggblom M."/>
            <person name="Woyke T."/>
        </authorList>
    </citation>
    <scope>NUCLEOTIDE SEQUENCE [LARGE SCALE GENOMIC DNA]</scope>
    <source>
        <strain evidence="3">ATCC BAA-1857 / DSM 23137 / MP5ACTX8</strain>
    </source>
</reference>
<proteinExistence type="predicted"/>